<organism evidence="2 3">
    <name type="scientific">Murinocardiopsis flavida</name>
    <dbReference type="NCBI Taxonomy" id="645275"/>
    <lineage>
        <taxon>Bacteria</taxon>
        <taxon>Bacillati</taxon>
        <taxon>Actinomycetota</taxon>
        <taxon>Actinomycetes</taxon>
        <taxon>Streptosporangiales</taxon>
        <taxon>Nocardiopsidaceae</taxon>
        <taxon>Murinocardiopsis</taxon>
    </lineage>
</organism>
<evidence type="ECO:0000313" key="3">
    <source>
        <dbReference type="Proteomes" id="UP000240542"/>
    </source>
</evidence>
<dbReference type="AlphaFoldDB" id="A0A2P8CPK2"/>
<feature type="compositionally biased region" description="Basic and acidic residues" evidence="1">
    <location>
        <begin position="19"/>
        <end position="30"/>
    </location>
</feature>
<keyword evidence="3" id="KW-1185">Reference proteome</keyword>
<accession>A0A2P8CPK2</accession>
<comment type="caution">
    <text evidence="2">The sequence shown here is derived from an EMBL/GenBank/DDBJ whole genome shotgun (WGS) entry which is preliminary data.</text>
</comment>
<evidence type="ECO:0000313" key="2">
    <source>
        <dbReference type="EMBL" id="PSK86884.1"/>
    </source>
</evidence>
<sequence length="50" mass="5271">MPQAAARDRLRGALAAAETARDRPEEDRTAGRPRAGRPGAGLTDLLSART</sequence>
<dbReference type="EMBL" id="PYGA01000033">
    <property type="protein sequence ID" value="PSK86884.1"/>
    <property type="molecule type" value="Genomic_DNA"/>
</dbReference>
<feature type="compositionally biased region" description="Low complexity" evidence="1">
    <location>
        <begin position="32"/>
        <end position="41"/>
    </location>
</feature>
<dbReference type="Proteomes" id="UP000240542">
    <property type="component" value="Unassembled WGS sequence"/>
</dbReference>
<protein>
    <submittedName>
        <fullName evidence="2">Uncharacterized protein</fullName>
    </submittedName>
</protein>
<evidence type="ECO:0000256" key="1">
    <source>
        <dbReference type="SAM" id="MobiDB-lite"/>
    </source>
</evidence>
<proteinExistence type="predicted"/>
<gene>
    <name evidence="2" type="ORF">CLV63_1331</name>
</gene>
<name>A0A2P8CPK2_9ACTN</name>
<reference evidence="2 3" key="1">
    <citation type="submission" date="2018-03" db="EMBL/GenBank/DDBJ databases">
        <title>Genomic Encyclopedia of Archaeal and Bacterial Type Strains, Phase II (KMG-II): from individual species to whole genera.</title>
        <authorList>
            <person name="Goeker M."/>
        </authorList>
    </citation>
    <scope>NUCLEOTIDE SEQUENCE [LARGE SCALE GENOMIC DNA]</scope>
    <source>
        <strain evidence="2 3">DSM 45312</strain>
    </source>
</reference>
<feature type="compositionally biased region" description="Basic and acidic residues" evidence="1">
    <location>
        <begin position="1"/>
        <end position="11"/>
    </location>
</feature>
<feature type="region of interest" description="Disordered" evidence="1">
    <location>
        <begin position="1"/>
        <end position="50"/>
    </location>
</feature>